<feature type="transmembrane region" description="Helical" evidence="1">
    <location>
        <begin position="64"/>
        <end position="85"/>
    </location>
</feature>
<keyword evidence="1" id="KW-1133">Transmembrane helix</keyword>
<keyword evidence="3" id="KW-1185">Reference proteome</keyword>
<dbReference type="EMBL" id="BMPG01000005">
    <property type="protein sequence ID" value="GGL70176.1"/>
    <property type="molecule type" value="Genomic_DNA"/>
</dbReference>
<dbReference type="Proteomes" id="UP000607197">
    <property type="component" value="Unassembled WGS sequence"/>
</dbReference>
<keyword evidence="1" id="KW-0812">Transmembrane</keyword>
<name>A0A830FFR5_9EURY</name>
<reference evidence="2" key="1">
    <citation type="journal article" date="2014" name="Int. J. Syst. Evol. Microbiol.">
        <title>Complete genome sequence of Corynebacterium casei LMG S-19264T (=DSM 44701T), isolated from a smear-ripened cheese.</title>
        <authorList>
            <consortium name="US DOE Joint Genome Institute (JGI-PGF)"/>
            <person name="Walter F."/>
            <person name="Albersmeier A."/>
            <person name="Kalinowski J."/>
            <person name="Ruckert C."/>
        </authorList>
    </citation>
    <scope>NUCLEOTIDE SEQUENCE</scope>
    <source>
        <strain evidence="2">JCM 19596</strain>
    </source>
</reference>
<feature type="transmembrane region" description="Helical" evidence="1">
    <location>
        <begin position="120"/>
        <end position="137"/>
    </location>
</feature>
<evidence type="ECO:0008006" key="4">
    <source>
        <dbReference type="Google" id="ProtNLM"/>
    </source>
</evidence>
<proteinExistence type="predicted"/>
<dbReference type="OrthoDB" id="65798at2157"/>
<evidence type="ECO:0000313" key="2">
    <source>
        <dbReference type="EMBL" id="GGL70176.1"/>
    </source>
</evidence>
<keyword evidence="1" id="KW-0472">Membrane</keyword>
<dbReference type="InterPro" id="IPR019206">
    <property type="entry name" value="DUF2085_TM"/>
</dbReference>
<accession>A0A830FFR5</accession>
<evidence type="ECO:0000313" key="3">
    <source>
        <dbReference type="Proteomes" id="UP000607197"/>
    </source>
</evidence>
<gene>
    <name evidence="2" type="ORF">GCM10009039_30240</name>
</gene>
<sequence length="141" mass="14670">MGLAAEVRAGLRAARPYLLAHDDPPYDHCHSFSARGRRVDVCARCLGIYPGVAAGFLAGRLLAAPLALVAVLPLPALLDWSAVALGGRDGNNHRRTLTGVLLGVAVAGGVVRLVDGDLRTLAVAAGYGVTTATALWLEHRD</sequence>
<dbReference type="Pfam" id="PF09858">
    <property type="entry name" value="DUF2085"/>
    <property type="match status" value="1"/>
</dbReference>
<evidence type="ECO:0000256" key="1">
    <source>
        <dbReference type="SAM" id="Phobius"/>
    </source>
</evidence>
<dbReference type="RefSeq" id="WP_188980425.1">
    <property type="nucleotide sequence ID" value="NZ_BMPG01000005.1"/>
</dbReference>
<comment type="caution">
    <text evidence="2">The sequence shown here is derived from an EMBL/GenBank/DDBJ whole genome shotgun (WGS) entry which is preliminary data.</text>
</comment>
<reference evidence="2" key="2">
    <citation type="submission" date="2020-09" db="EMBL/GenBank/DDBJ databases">
        <authorList>
            <person name="Sun Q."/>
            <person name="Ohkuma M."/>
        </authorList>
    </citation>
    <scope>NUCLEOTIDE SEQUENCE</scope>
    <source>
        <strain evidence="2">JCM 19596</strain>
    </source>
</reference>
<protein>
    <recommendedName>
        <fullName evidence="4">DUF2085 domain-containing protein</fullName>
    </recommendedName>
</protein>
<organism evidence="2 3">
    <name type="scientific">Halocalculus aciditolerans</name>
    <dbReference type="NCBI Taxonomy" id="1383812"/>
    <lineage>
        <taxon>Archaea</taxon>
        <taxon>Methanobacteriati</taxon>
        <taxon>Methanobacteriota</taxon>
        <taxon>Stenosarchaea group</taxon>
        <taxon>Halobacteria</taxon>
        <taxon>Halobacteriales</taxon>
        <taxon>Halobacteriaceae</taxon>
        <taxon>Halocalculus</taxon>
    </lineage>
</organism>
<dbReference type="AlphaFoldDB" id="A0A830FFR5"/>
<feature type="transmembrane region" description="Helical" evidence="1">
    <location>
        <begin position="97"/>
        <end position="114"/>
    </location>
</feature>